<protein>
    <submittedName>
        <fullName evidence="1">Uncharacterized protein</fullName>
    </submittedName>
</protein>
<gene>
    <name evidence="1" type="ORF">ENM84_01340</name>
</gene>
<comment type="caution">
    <text evidence="1">The sequence shown here is derived from an EMBL/GenBank/DDBJ whole genome shotgun (WGS) entry which is preliminary data.</text>
</comment>
<organism evidence="1">
    <name type="scientific">Ignisphaera aggregans</name>
    <dbReference type="NCBI Taxonomy" id="334771"/>
    <lineage>
        <taxon>Archaea</taxon>
        <taxon>Thermoproteota</taxon>
        <taxon>Thermoprotei</taxon>
        <taxon>Desulfurococcales</taxon>
        <taxon>Desulfurococcaceae</taxon>
        <taxon>Ignisphaera</taxon>
    </lineage>
</organism>
<evidence type="ECO:0000313" key="1">
    <source>
        <dbReference type="EMBL" id="HHP81288.1"/>
    </source>
</evidence>
<accession>A0A7C5XLS6</accession>
<dbReference type="AlphaFoldDB" id="A0A7C5XLS6"/>
<proteinExistence type="predicted"/>
<reference evidence="1" key="1">
    <citation type="journal article" date="2020" name="mSystems">
        <title>Genome- and Community-Level Interaction Insights into Carbon Utilization and Element Cycling Functions of Hydrothermarchaeota in Hydrothermal Sediment.</title>
        <authorList>
            <person name="Zhou Z."/>
            <person name="Liu Y."/>
            <person name="Xu W."/>
            <person name="Pan J."/>
            <person name="Luo Z.H."/>
            <person name="Li M."/>
        </authorList>
    </citation>
    <scope>NUCLEOTIDE SEQUENCE [LARGE SCALE GENOMIC DNA]</scope>
    <source>
        <strain evidence="1">SpSt-1121</strain>
    </source>
</reference>
<dbReference type="EMBL" id="DRZI01000045">
    <property type="protein sequence ID" value="HHP81288.1"/>
    <property type="molecule type" value="Genomic_DNA"/>
</dbReference>
<name>A0A7C5XLS6_9CREN</name>
<sequence length="119" mass="13646">MFEEIIERIQYYKKLELNPLALATGCAVKVDLLRVVYPAIRMIREELKGSKLSIAPREDALIVSGNVDEIHRRIYSLGDDKDISLEDLESVSRGRNLYAVTLVQIYQRYADSPEGFLEK</sequence>